<sequence>RAIRRLHTACERAKRTLSALSQTTIEIDSLHEGLDFYATIT</sequence>
<comment type="similarity">
    <text evidence="1">Belongs to the heat shock protein 70 family.</text>
</comment>
<evidence type="ECO:0000256" key="3">
    <source>
        <dbReference type="ARBA" id="ARBA00022840"/>
    </source>
</evidence>
<evidence type="ECO:0000256" key="1">
    <source>
        <dbReference type="ARBA" id="ARBA00007381"/>
    </source>
</evidence>
<dbReference type="Gene3D" id="3.90.640.10">
    <property type="entry name" value="Actin, Chain A, domain 4"/>
    <property type="match status" value="1"/>
</dbReference>
<dbReference type="PANTHER" id="PTHR19375">
    <property type="entry name" value="HEAT SHOCK PROTEIN 70KDA"/>
    <property type="match status" value="1"/>
</dbReference>
<feature type="non-terminal residue" evidence="4">
    <location>
        <position position="41"/>
    </location>
</feature>
<dbReference type="EMBL" id="CAJOBH010216281">
    <property type="protein sequence ID" value="CAF5022575.1"/>
    <property type="molecule type" value="Genomic_DNA"/>
</dbReference>
<evidence type="ECO:0000313" key="4">
    <source>
        <dbReference type="EMBL" id="CAF5022575.1"/>
    </source>
</evidence>
<evidence type="ECO:0000256" key="2">
    <source>
        <dbReference type="ARBA" id="ARBA00022741"/>
    </source>
</evidence>
<comment type="caution">
    <text evidence="4">The sequence shown here is derived from an EMBL/GenBank/DDBJ whole genome shotgun (WGS) entry which is preliminary data.</text>
</comment>
<dbReference type="AlphaFoldDB" id="A0A8S3E292"/>
<proteinExistence type="inferred from homology"/>
<keyword evidence="3" id="KW-0067">ATP-binding</keyword>
<dbReference type="SUPFAM" id="SSF53067">
    <property type="entry name" value="Actin-like ATPase domain"/>
    <property type="match status" value="1"/>
</dbReference>
<dbReference type="InterPro" id="IPR013126">
    <property type="entry name" value="Hsp_70_fam"/>
</dbReference>
<feature type="non-terminal residue" evidence="4">
    <location>
        <position position="1"/>
    </location>
</feature>
<dbReference type="Proteomes" id="UP000681967">
    <property type="component" value="Unassembled WGS sequence"/>
</dbReference>
<protein>
    <submittedName>
        <fullName evidence="4">Uncharacterized protein</fullName>
    </submittedName>
</protein>
<dbReference type="GO" id="GO:0140662">
    <property type="term" value="F:ATP-dependent protein folding chaperone"/>
    <property type="evidence" value="ECO:0007669"/>
    <property type="project" value="InterPro"/>
</dbReference>
<reference evidence="4" key="1">
    <citation type="submission" date="2021-02" db="EMBL/GenBank/DDBJ databases">
        <authorList>
            <person name="Nowell W R."/>
        </authorList>
    </citation>
    <scope>NUCLEOTIDE SEQUENCE</scope>
</reference>
<name>A0A8S3E292_9BILA</name>
<evidence type="ECO:0000313" key="5">
    <source>
        <dbReference type="Proteomes" id="UP000681967"/>
    </source>
</evidence>
<dbReference type="InterPro" id="IPR043129">
    <property type="entry name" value="ATPase_NBD"/>
</dbReference>
<accession>A0A8S3E292</accession>
<dbReference type="GO" id="GO:0005524">
    <property type="term" value="F:ATP binding"/>
    <property type="evidence" value="ECO:0007669"/>
    <property type="project" value="UniProtKB-KW"/>
</dbReference>
<gene>
    <name evidence="4" type="ORF">BYL167_LOCUS56003</name>
</gene>
<keyword evidence="2" id="KW-0547">Nucleotide-binding</keyword>
<dbReference type="Pfam" id="PF00012">
    <property type="entry name" value="HSP70"/>
    <property type="match status" value="1"/>
</dbReference>
<organism evidence="4 5">
    <name type="scientific">Rotaria magnacalcarata</name>
    <dbReference type="NCBI Taxonomy" id="392030"/>
    <lineage>
        <taxon>Eukaryota</taxon>
        <taxon>Metazoa</taxon>
        <taxon>Spiralia</taxon>
        <taxon>Gnathifera</taxon>
        <taxon>Rotifera</taxon>
        <taxon>Eurotatoria</taxon>
        <taxon>Bdelloidea</taxon>
        <taxon>Philodinida</taxon>
        <taxon>Philodinidae</taxon>
        <taxon>Rotaria</taxon>
    </lineage>
</organism>